<comment type="caution">
    <text evidence="2">The sequence shown here is derived from an EMBL/GenBank/DDBJ whole genome shotgun (WGS) entry which is preliminary data.</text>
</comment>
<protein>
    <submittedName>
        <fullName evidence="2">Palmitoyltransferase ERF2</fullName>
    </submittedName>
</protein>
<organism evidence="2 3">
    <name type="scientific">Colletotrichum tabaci</name>
    <dbReference type="NCBI Taxonomy" id="1209068"/>
    <lineage>
        <taxon>Eukaryota</taxon>
        <taxon>Fungi</taxon>
        <taxon>Dikarya</taxon>
        <taxon>Ascomycota</taxon>
        <taxon>Pezizomycotina</taxon>
        <taxon>Sordariomycetes</taxon>
        <taxon>Hypocreomycetidae</taxon>
        <taxon>Glomerellales</taxon>
        <taxon>Glomerellaceae</taxon>
        <taxon>Colletotrichum</taxon>
        <taxon>Colletotrichum destructivum species complex</taxon>
    </lineage>
</organism>
<gene>
    <name evidence="2" type="ORF">QIS74_02648</name>
</gene>
<sequence length="239" mass="26642">MAYAFDGYSEATSRRNRPQPPRGRRQRRREQDEPDDGPDDVYFGTGRFYEENLRSEQQRQWEQREQQREQQQQQQQQQQQIPRYTPFGPFGDASGLGSGVGRLRTEEEWRRLFVEALRRLRDRAGGGLGRQDVAGAGEEIGLEDLLDDLFGGGDEDGGVGLGGGDGIRFDDLFGSPNDHPGGASFGGQGDAQRRGGVGLALVEFIELLAHRLGGGSLYGYAGGPPRPAERLFDDWRRGW</sequence>
<name>A0AAV9TNZ0_9PEZI</name>
<evidence type="ECO:0000313" key="3">
    <source>
        <dbReference type="Proteomes" id="UP001327957"/>
    </source>
</evidence>
<feature type="compositionally biased region" description="Low complexity" evidence="1">
    <location>
        <begin position="69"/>
        <end position="80"/>
    </location>
</feature>
<feature type="compositionally biased region" description="Basic and acidic residues" evidence="1">
    <location>
        <begin position="48"/>
        <end position="68"/>
    </location>
</feature>
<dbReference type="Proteomes" id="UP001327957">
    <property type="component" value="Unassembled WGS sequence"/>
</dbReference>
<proteinExistence type="predicted"/>
<feature type="compositionally biased region" description="Basic residues" evidence="1">
    <location>
        <begin position="14"/>
        <end position="28"/>
    </location>
</feature>
<feature type="region of interest" description="Disordered" evidence="1">
    <location>
        <begin position="1"/>
        <end position="100"/>
    </location>
</feature>
<accession>A0AAV9TNZ0</accession>
<reference evidence="2 3" key="1">
    <citation type="submission" date="2023-04" db="EMBL/GenBank/DDBJ databases">
        <title>Colletotrichum tabacum stain YC1 causing leaf anthracnose on Nicotiana tabacum(L.) cv.</title>
        <authorList>
            <person name="Ji Z."/>
            <person name="Wang M."/>
            <person name="Zhang J."/>
            <person name="Wang N."/>
            <person name="Zhou Z."/>
        </authorList>
    </citation>
    <scope>NUCLEOTIDE SEQUENCE [LARGE SCALE GENOMIC DNA]</scope>
    <source>
        <strain evidence="2 3">YC1</strain>
    </source>
</reference>
<dbReference type="AlphaFoldDB" id="A0AAV9TNZ0"/>
<dbReference type="EMBL" id="JASAOK010000012">
    <property type="protein sequence ID" value="KAK6224321.1"/>
    <property type="molecule type" value="Genomic_DNA"/>
</dbReference>
<evidence type="ECO:0000256" key="1">
    <source>
        <dbReference type="SAM" id="MobiDB-lite"/>
    </source>
</evidence>
<keyword evidence="3" id="KW-1185">Reference proteome</keyword>
<evidence type="ECO:0000313" key="2">
    <source>
        <dbReference type="EMBL" id="KAK6224321.1"/>
    </source>
</evidence>